<dbReference type="PANTHER" id="PTHR43685:SF2">
    <property type="entry name" value="GLYCOSYLTRANSFERASE 2-LIKE DOMAIN-CONTAINING PROTEIN"/>
    <property type="match status" value="1"/>
</dbReference>
<sequence>MSSELEVYILSYNRPEYLIRCIQSVLNQTIVGFPIIVLDNASDFDVVSVVSQFENDRISVVANPVNINSFNNFTKAISLSKSKFLTVFHDDDCMAPSLLQEQLNIFNEYPELGFVTTGVNLVYNEDEMLDFSVLKSSRSGFELFNSKCAILDEYFGGKIFGFSTVMYNRSIITSVVPEPQRFAQVIDRAYLLKLSESYSFAYMDSPNCNSFQHIGQDSYNRTWDFMFDLNLIQFYIECSLKFEKKYLIKFILNELALLYCLRHPLPNLRQVFNCINSVSLFEKFSFIIIYLPYNYLRNKLVFFIKNVLPIGFYNTLIKLKKL</sequence>
<name>A0ABW8SWN3_9BACT</name>
<gene>
    <name evidence="2" type="ORF">V7S74_05595</name>
</gene>
<dbReference type="Pfam" id="PF00535">
    <property type="entry name" value="Glycos_transf_2"/>
    <property type="match status" value="1"/>
</dbReference>
<dbReference type="CDD" id="cd00761">
    <property type="entry name" value="Glyco_tranf_GTA_type"/>
    <property type="match status" value="1"/>
</dbReference>
<comment type="caution">
    <text evidence="2">The sequence shown here is derived from an EMBL/GenBank/DDBJ whole genome shotgun (WGS) entry which is preliminary data.</text>
</comment>
<protein>
    <submittedName>
        <fullName evidence="2">Glycosyltransferase</fullName>
        <ecNumber evidence="2">2.4.-.-</ecNumber>
    </submittedName>
</protein>
<dbReference type="EMBL" id="JBEWZG010000002">
    <property type="protein sequence ID" value="MFL0206208.1"/>
    <property type="molecule type" value="Genomic_DNA"/>
</dbReference>
<evidence type="ECO:0000259" key="1">
    <source>
        <dbReference type="Pfam" id="PF00535"/>
    </source>
</evidence>
<feature type="domain" description="Glycosyltransferase 2-like" evidence="1">
    <location>
        <begin position="7"/>
        <end position="117"/>
    </location>
</feature>
<dbReference type="GO" id="GO:0016757">
    <property type="term" value="F:glycosyltransferase activity"/>
    <property type="evidence" value="ECO:0007669"/>
    <property type="project" value="UniProtKB-KW"/>
</dbReference>
<evidence type="ECO:0000313" key="3">
    <source>
        <dbReference type="Proteomes" id="UP001623559"/>
    </source>
</evidence>
<dbReference type="Proteomes" id="UP001623559">
    <property type="component" value="Unassembled WGS sequence"/>
</dbReference>
<dbReference type="RefSeq" id="WP_406777788.1">
    <property type="nucleotide sequence ID" value="NZ_JBEWZG010000002.1"/>
</dbReference>
<dbReference type="EC" id="2.4.-.-" evidence="2"/>
<dbReference type="PANTHER" id="PTHR43685">
    <property type="entry name" value="GLYCOSYLTRANSFERASE"/>
    <property type="match status" value="1"/>
</dbReference>
<accession>A0ABW8SWN3</accession>
<reference evidence="2 3" key="1">
    <citation type="submission" date="2024-07" db="EMBL/GenBank/DDBJ databases">
        <authorList>
            <person name="Pitt A."/>
            <person name="Hahn M.W."/>
        </authorList>
    </citation>
    <scope>NUCLEOTIDE SEQUENCE [LARGE SCALE GENOMIC DNA]</scope>
    <source>
        <strain evidence="2 3">2-AUSEE-184A6</strain>
    </source>
</reference>
<organism evidence="2 3">
    <name type="scientific">Aquirufa novilacunae</name>
    <dbReference type="NCBI Taxonomy" id="3139305"/>
    <lineage>
        <taxon>Bacteria</taxon>
        <taxon>Pseudomonadati</taxon>
        <taxon>Bacteroidota</taxon>
        <taxon>Cytophagia</taxon>
        <taxon>Cytophagales</taxon>
        <taxon>Flectobacillaceae</taxon>
        <taxon>Aquirufa</taxon>
    </lineage>
</organism>
<dbReference type="InterPro" id="IPR050834">
    <property type="entry name" value="Glycosyltransf_2"/>
</dbReference>
<dbReference type="InterPro" id="IPR029044">
    <property type="entry name" value="Nucleotide-diphossugar_trans"/>
</dbReference>
<proteinExistence type="predicted"/>
<dbReference type="Gene3D" id="3.90.550.10">
    <property type="entry name" value="Spore Coat Polysaccharide Biosynthesis Protein SpsA, Chain A"/>
    <property type="match status" value="1"/>
</dbReference>
<dbReference type="InterPro" id="IPR001173">
    <property type="entry name" value="Glyco_trans_2-like"/>
</dbReference>
<dbReference type="SUPFAM" id="SSF53448">
    <property type="entry name" value="Nucleotide-diphospho-sugar transferases"/>
    <property type="match status" value="1"/>
</dbReference>
<evidence type="ECO:0000313" key="2">
    <source>
        <dbReference type="EMBL" id="MFL0206208.1"/>
    </source>
</evidence>
<keyword evidence="2" id="KW-0808">Transferase</keyword>
<keyword evidence="2" id="KW-0328">Glycosyltransferase</keyword>